<dbReference type="Proteomes" id="UP000301870">
    <property type="component" value="Chromosome 14"/>
</dbReference>
<reference evidence="4" key="1">
    <citation type="submission" date="2025-08" db="UniProtKB">
        <authorList>
            <consortium name="RefSeq"/>
        </authorList>
    </citation>
    <scope>IDENTIFICATION</scope>
    <source>
        <strain evidence="4">Ishihara</strain>
        <tissue evidence="4">Whole body</tissue>
    </source>
</reference>
<organism evidence="3 4">
    <name type="scientific">Spodoptera litura</name>
    <name type="common">Asian cotton leafworm</name>
    <dbReference type="NCBI Taxonomy" id="69820"/>
    <lineage>
        <taxon>Eukaryota</taxon>
        <taxon>Metazoa</taxon>
        <taxon>Ecdysozoa</taxon>
        <taxon>Arthropoda</taxon>
        <taxon>Hexapoda</taxon>
        <taxon>Insecta</taxon>
        <taxon>Pterygota</taxon>
        <taxon>Neoptera</taxon>
        <taxon>Endopterygota</taxon>
        <taxon>Lepidoptera</taxon>
        <taxon>Glossata</taxon>
        <taxon>Ditrysia</taxon>
        <taxon>Noctuoidea</taxon>
        <taxon>Noctuidae</taxon>
        <taxon>Amphipyrinae</taxon>
        <taxon>Spodoptera</taxon>
    </lineage>
</organism>
<accession>A0A9J7IM36</accession>
<dbReference type="AlphaFoldDB" id="A0A9J7IM36"/>
<evidence type="ECO:0000256" key="2">
    <source>
        <dbReference type="SAM" id="SignalP"/>
    </source>
</evidence>
<dbReference type="KEGG" id="sliu:111352083"/>
<evidence type="ECO:0000256" key="1">
    <source>
        <dbReference type="SAM" id="MobiDB-lite"/>
    </source>
</evidence>
<name>A0A9J7IM36_SPOLT</name>
<dbReference type="RefSeq" id="XP_022820181.1">
    <property type="nucleotide sequence ID" value="XM_022964413.1"/>
</dbReference>
<dbReference type="GeneID" id="111352083"/>
<gene>
    <name evidence="4" type="primary">LOC111352083</name>
</gene>
<evidence type="ECO:0000313" key="3">
    <source>
        <dbReference type="Proteomes" id="UP000301870"/>
    </source>
</evidence>
<proteinExistence type="predicted"/>
<feature type="chain" id="PRO_5039896354" evidence="2">
    <location>
        <begin position="27"/>
        <end position="177"/>
    </location>
</feature>
<feature type="region of interest" description="Disordered" evidence="1">
    <location>
        <begin position="107"/>
        <end position="133"/>
    </location>
</feature>
<evidence type="ECO:0000313" key="4">
    <source>
        <dbReference type="RefSeq" id="XP_022820181.1"/>
    </source>
</evidence>
<keyword evidence="2" id="KW-0732">Signal</keyword>
<feature type="signal peptide" evidence="2">
    <location>
        <begin position="1"/>
        <end position="26"/>
    </location>
</feature>
<sequence length="177" mass="20455">MIFSRLFCWLTLLEIACILTPQLVSSNFIEDFIEDMKTYRPYTRRPRPKNKPVGKRTGYVELNSKYRKPKKRYGNRVSYVTSTYLPPTVKVTVPQVIKSETPLTVNTVPQETKTEKPLTVNTEPEVTKTEKPPTEYPAKVKFNFDFSIKGMKKLSFTYEEPQIPILEKPPAADSKSE</sequence>
<protein>
    <submittedName>
        <fullName evidence="4">Uncharacterized protein LOC111352083</fullName>
    </submittedName>
</protein>
<keyword evidence="3" id="KW-1185">Reference proteome</keyword>